<comment type="caution">
    <text evidence="1">The sequence shown here is derived from an EMBL/GenBank/DDBJ whole genome shotgun (WGS) entry which is preliminary data.</text>
</comment>
<gene>
    <name evidence="1" type="ORF">GCM10023095_04670</name>
</gene>
<dbReference type="InterPro" id="IPR017647">
    <property type="entry name" value="Dnd_assoc_3"/>
</dbReference>
<sequence length="553" mass="63782">MSTITLRQALGVLAKSSPFSVSTVSERPRDLYDELKAYLYVEQDIEKDFKKLLTSLRGKEVIFLCGSSGDGKSEILTRAYDTYRHQFHFHLDATHSFQPHQSAIEALDELFDRSSTEQRPLVLGINIGMLANYAKEGAERHHIIREVIERFLQQGDRTYHSESDAAPFERFHFLDFEQYPKFQFQTGERGYSDFVRQLLQRLTCQDDRNLFYLLAKPQLASGDDRQLMANFRLLAMPSVQEEVITNLFKTRLYKDQFITTRALLDLLHHLLLGPGYLFDNLFAGSDNELIARLGEFDPALIHTRALDQFVLRYELDLPDPDLDTFLLTLGELGIVFNPERETAGEAASLIRLFYLLRHQSLGNDYHLAFASEFDEELLRNYADVWLQHSEFDGSNEHKLALRPFYINELIPAVFRYANRNAPELEKGEWFLGQFGTVKLAAPITIKADFARIQREHVEKSSQFQAFLKVADKHALERDLKPITINLNLFALLWRLNRGYRPNKYDKNAIVLLDEMVEQISEVARHSPALRFYEGDRCYSASQDDGMIAVSGVS</sequence>
<dbReference type="EMBL" id="BAABFC010000001">
    <property type="protein sequence ID" value="GAA4493838.1"/>
    <property type="molecule type" value="Genomic_DNA"/>
</dbReference>
<evidence type="ECO:0008006" key="3">
    <source>
        <dbReference type="Google" id="ProtNLM"/>
    </source>
</evidence>
<proteinExistence type="predicted"/>
<dbReference type="Proteomes" id="UP001501321">
    <property type="component" value="Unassembled WGS sequence"/>
</dbReference>
<reference evidence="2" key="1">
    <citation type="journal article" date="2019" name="Int. J. Syst. Evol. Microbiol.">
        <title>The Global Catalogue of Microorganisms (GCM) 10K type strain sequencing project: providing services to taxonomists for standard genome sequencing and annotation.</title>
        <authorList>
            <consortium name="The Broad Institute Genomics Platform"/>
            <consortium name="The Broad Institute Genome Sequencing Center for Infectious Disease"/>
            <person name="Wu L."/>
            <person name="Ma J."/>
        </authorList>
    </citation>
    <scope>NUCLEOTIDE SEQUENCE [LARGE SCALE GENOMIC DNA]</scope>
    <source>
        <strain evidence="2">JCM 32226</strain>
    </source>
</reference>
<dbReference type="RefSeq" id="WP_345009661.1">
    <property type="nucleotide sequence ID" value="NZ_BAABFC010000001.1"/>
</dbReference>
<accession>A0ABP8PXF9</accession>
<name>A0ABP8PXF9_9GAMM</name>
<protein>
    <recommendedName>
        <fullName evidence="3">DNA phosphorothioation-dependent restriction protein DptF</fullName>
    </recommendedName>
</protein>
<evidence type="ECO:0000313" key="2">
    <source>
        <dbReference type="Proteomes" id="UP001501321"/>
    </source>
</evidence>
<dbReference type="NCBIfam" id="TIGR03238">
    <property type="entry name" value="dnd_assoc_3"/>
    <property type="match status" value="1"/>
</dbReference>
<keyword evidence="2" id="KW-1185">Reference proteome</keyword>
<evidence type="ECO:0000313" key="1">
    <source>
        <dbReference type="EMBL" id="GAA4493838.1"/>
    </source>
</evidence>
<organism evidence="1 2">
    <name type="scientific">Pseudaeromonas paramecii</name>
    <dbReference type="NCBI Taxonomy" id="2138166"/>
    <lineage>
        <taxon>Bacteria</taxon>
        <taxon>Pseudomonadati</taxon>
        <taxon>Pseudomonadota</taxon>
        <taxon>Gammaproteobacteria</taxon>
        <taxon>Aeromonadales</taxon>
        <taxon>Aeromonadaceae</taxon>
        <taxon>Pseudaeromonas</taxon>
    </lineage>
</organism>